<feature type="binding site" evidence="10">
    <location>
        <position position="112"/>
    </location>
    <ligand>
        <name>substrate</name>
    </ligand>
</feature>
<dbReference type="Gene3D" id="3.20.20.70">
    <property type="entry name" value="Aldolase class I"/>
    <property type="match status" value="1"/>
</dbReference>
<feature type="binding site" evidence="10">
    <location>
        <position position="201"/>
    </location>
    <ligand>
        <name>substrate</name>
    </ligand>
</feature>
<proteinExistence type="inferred from homology"/>
<feature type="binding site" evidence="10">
    <location>
        <position position="171"/>
    </location>
    <ligand>
        <name>substrate</name>
    </ligand>
</feature>
<dbReference type="NCBIfam" id="NF001273">
    <property type="entry name" value="PRK00230.1"/>
    <property type="match status" value="1"/>
</dbReference>
<comment type="pathway">
    <text evidence="2 11">Pyrimidine metabolism; UMP biosynthesis via de novo pathway; UMP from orotate: step 2/2.</text>
</comment>
<dbReference type="NCBIfam" id="TIGR01740">
    <property type="entry name" value="pyrF"/>
    <property type="match status" value="1"/>
</dbReference>
<protein>
    <recommendedName>
        <fullName evidence="4 11">Orotidine 5'-phosphate decarboxylase</fullName>
        <ecNumber evidence="3 11">4.1.1.23</ecNumber>
    </recommendedName>
</protein>
<evidence type="ECO:0000256" key="1">
    <source>
        <dbReference type="ARBA" id="ARBA00002356"/>
    </source>
</evidence>
<evidence type="ECO:0000256" key="5">
    <source>
        <dbReference type="ARBA" id="ARBA00022793"/>
    </source>
</evidence>
<dbReference type="CDD" id="cd04725">
    <property type="entry name" value="OMP_decarboxylase_like"/>
    <property type="match status" value="1"/>
</dbReference>
<evidence type="ECO:0000256" key="3">
    <source>
        <dbReference type="ARBA" id="ARBA00012321"/>
    </source>
</evidence>
<evidence type="ECO:0000259" key="12">
    <source>
        <dbReference type="SMART" id="SM00934"/>
    </source>
</evidence>
<dbReference type="EC" id="4.1.1.23" evidence="3 11"/>
<feature type="domain" description="Orotidine 5'-phosphate decarboxylase" evidence="12">
    <location>
        <begin position="3"/>
        <end position="216"/>
    </location>
</feature>
<dbReference type="Pfam" id="PF00215">
    <property type="entry name" value="OMPdecase"/>
    <property type="match status" value="1"/>
</dbReference>
<dbReference type="PANTHER" id="PTHR32119:SF2">
    <property type="entry name" value="OROTIDINE 5'-PHOSPHATE DECARBOXYLASE"/>
    <property type="match status" value="1"/>
</dbReference>
<keyword evidence="7 11" id="KW-0456">Lyase</keyword>
<evidence type="ECO:0000256" key="10">
    <source>
        <dbReference type="PIRSR" id="PIRSR614732-2"/>
    </source>
</evidence>
<dbReference type="PROSITE" id="PS00156">
    <property type="entry name" value="OMPDECASE"/>
    <property type="match status" value="1"/>
</dbReference>
<dbReference type="GO" id="GO:0006207">
    <property type="term" value="P:'de novo' pyrimidine nucleobase biosynthetic process"/>
    <property type="evidence" value="ECO:0007669"/>
    <property type="project" value="InterPro"/>
</dbReference>
<feature type="active site" description="For OMPdecase activity" evidence="9">
    <location>
        <position position="57"/>
    </location>
</feature>
<dbReference type="EMBL" id="DSAC01000019">
    <property type="protein sequence ID" value="HHO73307.1"/>
    <property type="molecule type" value="Genomic_DNA"/>
</dbReference>
<dbReference type="InterPro" id="IPR013785">
    <property type="entry name" value="Aldolase_TIM"/>
</dbReference>
<evidence type="ECO:0000256" key="11">
    <source>
        <dbReference type="RuleBase" id="RU000512"/>
    </source>
</evidence>
<name>A0A7C5SVX2_9AQUI</name>
<keyword evidence="6 11" id="KW-0665">Pyrimidine biosynthesis</keyword>
<evidence type="ECO:0000256" key="8">
    <source>
        <dbReference type="ARBA" id="ARBA00049157"/>
    </source>
</evidence>
<dbReference type="GO" id="GO:0005829">
    <property type="term" value="C:cytosol"/>
    <property type="evidence" value="ECO:0007669"/>
    <property type="project" value="TreeGrafter"/>
</dbReference>
<comment type="catalytic activity">
    <reaction evidence="8 11">
        <text>orotidine 5'-phosphate + H(+) = UMP + CO2</text>
        <dbReference type="Rhea" id="RHEA:11596"/>
        <dbReference type="ChEBI" id="CHEBI:15378"/>
        <dbReference type="ChEBI" id="CHEBI:16526"/>
        <dbReference type="ChEBI" id="CHEBI:57538"/>
        <dbReference type="ChEBI" id="CHEBI:57865"/>
        <dbReference type="EC" id="4.1.1.23"/>
    </reaction>
</comment>
<evidence type="ECO:0000256" key="4">
    <source>
        <dbReference type="ARBA" id="ARBA00021923"/>
    </source>
</evidence>
<keyword evidence="5 11" id="KW-0210">Decarboxylase</keyword>
<comment type="caution">
    <text evidence="13">The sequence shown here is derived from an EMBL/GenBank/DDBJ whole genome shotgun (WGS) entry which is preliminary data.</text>
</comment>
<evidence type="ECO:0000256" key="7">
    <source>
        <dbReference type="ARBA" id="ARBA00023239"/>
    </source>
</evidence>
<evidence type="ECO:0000256" key="9">
    <source>
        <dbReference type="PIRSR" id="PIRSR614732-1"/>
    </source>
</evidence>
<comment type="function">
    <text evidence="1">Catalyzes the decarboxylation of orotidine 5'-monophosphate (OMP) to uridine 5'-monophosphate (UMP).</text>
</comment>
<accession>A0A7C5SVX2</accession>
<evidence type="ECO:0000256" key="6">
    <source>
        <dbReference type="ARBA" id="ARBA00022975"/>
    </source>
</evidence>
<dbReference type="UniPathway" id="UPA00070">
    <property type="reaction ID" value="UER00120"/>
</dbReference>
<comment type="similarity">
    <text evidence="11">Belongs to the OMP decarboxylase family.</text>
</comment>
<feature type="active site" description="For OMPdecase activity" evidence="9">
    <location>
        <position position="62"/>
    </location>
</feature>
<feature type="binding site" evidence="10">
    <location>
        <position position="9"/>
    </location>
    <ligand>
        <name>substrate</name>
    </ligand>
</feature>
<evidence type="ECO:0000313" key="13">
    <source>
        <dbReference type="EMBL" id="HHO73307.1"/>
    </source>
</evidence>
<reference evidence="13" key="1">
    <citation type="journal article" date="2020" name="mSystems">
        <title>Genome- and Community-Level Interaction Insights into Carbon Utilization and Element Cycling Functions of Hydrothermarchaeota in Hydrothermal Sediment.</title>
        <authorList>
            <person name="Zhou Z."/>
            <person name="Liu Y."/>
            <person name="Xu W."/>
            <person name="Pan J."/>
            <person name="Luo Z.H."/>
            <person name="Li M."/>
        </authorList>
    </citation>
    <scope>NUCLEOTIDE SEQUENCE [LARGE SCALE GENOMIC DNA]</scope>
    <source>
        <strain evidence="13">SpSt-114</strain>
    </source>
</reference>
<feature type="binding site" evidence="10">
    <location>
        <position position="30"/>
    </location>
    <ligand>
        <name>substrate</name>
    </ligand>
</feature>
<gene>
    <name evidence="13" type="ORF">ENN04_01555</name>
</gene>
<feature type="binding site" evidence="10">
    <location>
        <position position="180"/>
    </location>
    <ligand>
        <name>substrate</name>
    </ligand>
</feature>
<evidence type="ECO:0000256" key="2">
    <source>
        <dbReference type="ARBA" id="ARBA00004861"/>
    </source>
</evidence>
<dbReference type="GO" id="GO:0044205">
    <property type="term" value="P:'de novo' UMP biosynthetic process"/>
    <property type="evidence" value="ECO:0007669"/>
    <property type="project" value="UniProtKB-UniPathway"/>
</dbReference>
<dbReference type="GO" id="GO:0004590">
    <property type="term" value="F:orotidine-5'-phosphate decarboxylase activity"/>
    <property type="evidence" value="ECO:0007669"/>
    <property type="project" value="UniProtKB-EC"/>
</dbReference>
<dbReference type="SUPFAM" id="SSF51366">
    <property type="entry name" value="Ribulose-phoshate binding barrel"/>
    <property type="match status" value="1"/>
</dbReference>
<feature type="active site" description="For OMPdecase activity" evidence="9">
    <location>
        <position position="59"/>
    </location>
</feature>
<dbReference type="InterPro" id="IPR001754">
    <property type="entry name" value="OMPdeCOase_dom"/>
</dbReference>
<dbReference type="AlphaFoldDB" id="A0A7C5SVX2"/>
<organism evidence="13">
    <name type="scientific">Thermocrinis ruber</name>
    <dbReference type="NCBI Taxonomy" id="75906"/>
    <lineage>
        <taxon>Bacteria</taxon>
        <taxon>Pseudomonadati</taxon>
        <taxon>Aquificota</taxon>
        <taxon>Aquificia</taxon>
        <taxon>Aquificales</taxon>
        <taxon>Aquificaceae</taxon>
        <taxon>Thermocrinis</taxon>
    </lineage>
</organism>
<dbReference type="InterPro" id="IPR018089">
    <property type="entry name" value="OMPdecase_AS"/>
</dbReference>
<dbReference type="InterPro" id="IPR011060">
    <property type="entry name" value="RibuloseP-bd_barrel"/>
</dbReference>
<feature type="binding site" evidence="10">
    <location>
        <position position="200"/>
    </location>
    <ligand>
        <name>substrate</name>
    </ligand>
</feature>
<dbReference type="InterPro" id="IPR014732">
    <property type="entry name" value="OMPdecase"/>
</dbReference>
<dbReference type="PANTHER" id="PTHR32119">
    <property type="entry name" value="OROTIDINE 5'-PHOSPHATE DECARBOXYLASE"/>
    <property type="match status" value="1"/>
</dbReference>
<dbReference type="SMART" id="SM00934">
    <property type="entry name" value="OMPdecase"/>
    <property type="match status" value="1"/>
</dbReference>
<sequence length="224" mass="24988">MPKLCIALDTEYENALKLVKALRGKDITFKVGYKLFISHHRRITEPIKEEGFELFLDLKLHDIPSTVQNGVLSAKELGADYLTVHITSGRDALRRAVEVSDGLKLLGVSLLTSLEEEHLKDFGVCLSKEEYVLRLASLALECGITGLVCSGKELPLLKSRFNFFAVVPGVRLGQEEREDQRRVVSLEEAIRNGADMVVLGRSILRSQDPVKTVEDILPLLQTHP</sequence>